<feature type="compositionally biased region" description="Low complexity" evidence="1">
    <location>
        <begin position="12"/>
        <end position="23"/>
    </location>
</feature>
<evidence type="ECO:0000313" key="3">
    <source>
        <dbReference type="Proteomes" id="UP001620626"/>
    </source>
</evidence>
<protein>
    <submittedName>
        <fullName evidence="2">Uncharacterized protein</fullName>
    </submittedName>
</protein>
<gene>
    <name evidence="2" type="ORF">niasHT_019705</name>
</gene>
<sequence>MGNCKPADATESENASSVETVEVEVPPDPLVNPFWKMQKAFEKKLRNLSKREKKLLQLKEERDSDKPITTDQHDALSKLDEVKTLIGFVDEMMKLNQQQFSQYKKAIKNRERQQKMEKARSQIGTPQLSDELKKSTEVQTNGVAEEVQAAVGVVGPSSEV</sequence>
<dbReference type="AlphaFoldDB" id="A0ABD2LC06"/>
<organism evidence="2 3">
    <name type="scientific">Heterodera trifolii</name>
    <dbReference type="NCBI Taxonomy" id="157864"/>
    <lineage>
        <taxon>Eukaryota</taxon>
        <taxon>Metazoa</taxon>
        <taxon>Ecdysozoa</taxon>
        <taxon>Nematoda</taxon>
        <taxon>Chromadorea</taxon>
        <taxon>Rhabditida</taxon>
        <taxon>Tylenchina</taxon>
        <taxon>Tylenchomorpha</taxon>
        <taxon>Tylenchoidea</taxon>
        <taxon>Heteroderidae</taxon>
        <taxon>Heteroderinae</taxon>
        <taxon>Heterodera</taxon>
    </lineage>
</organism>
<feature type="region of interest" description="Disordered" evidence="1">
    <location>
        <begin position="1"/>
        <end position="23"/>
    </location>
</feature>
<feature type="region of interest" description="Disordered" evidence="1">
    <location>
        <begin position="110"/>
        <end position="140"/>
    </location>
</feature>
<feature type="compositionally biased region" description="Basic and acidic residues" evidence="1">
    <location>
        <begin position="110"/>
        <end position="120"/>
    </location>
</feature>
<keyword evidence="3" id="KW-1185">Reference proteome</keyword>
<evidence type="ECO:0000313" key="2">
    <source>
        <dbReference type="EMBL" id="KAL3112731.1"/>
    </source>
</evidence>
<dbReference type="Proteomes" id="UP001620626">
    <property type="component" value="Unassembled WGS sequence"/>
</dbReference>
<name>A0ABD2LC06_9BILA</name>
<accession>A0ABD2LC06</accession>
<comment type="caution">
    <text evidence="2">The sequence shown here is derived from an EMBL/GenBank/DDBJ whole genome shotgun (WGS) entry which is preliminary data.</text>
</comment>
<evidence type="ECO:0000256" key="1">
    <source>
        <dbReference type="SAM" id="MobiDB-lite"/>
    </source>
</evidence>
<proteinExistence type="predicted"/>
<dbReference type="EMBL" id="JBICBT010000464">
    <property type="protein sequence ID" value="KAL3112731.1"/>
    <property type="molecule type" value="Genomic_DNA"/>
</dbReference>
<reference evidence="2 3" key="1">
    <citation type="submission" date="2024-10" db="EMBL/GenBank/DDBJ databases">
        <authorList>
            <person name="Kim D."/>
        </authorList>
    </citation>
    <scope>NUCLEOTIDE SEQUENCE [LARGE SCALE GENOMIC DNA]</scope>
    <source>
        <strain evidence="2">BH-2024</strain>
    </source>
</reference>